<name>A0A9N9KE19_9GLOM</name>
<gene>
    <name evidence="1" type="ORF">DERYTH_LOCUS27516</name>
</gene>
<dbReference type="AlphaFoldDB" id="A0A9N9KE19"/>
<protein>
    <submittedName>
        <fullName evidence="1">26306_t:CDS:1</fullName>
    </submittedName>
</protein>
<evidence type="ECO:0000313" key="2">
    <source>
        <dbReference type="Proteomes" id="UP000789405"/>
    </source>
</evidence>
<feature type="non-terminal residue" evidence="1">
    <location>
        <position position="1"/>
    </location>
</feature>
<feature type="non-terminal residue" evidence="1">
    <location>
        <position position="57"/>
    </location>
</feature>
<comment type="caution">
    <text evidence="1">The sequence shown here is derived from an EMBL/GenBank/DDBJ whole genome shotgun (WGS) entry which is preliminary data.</text>
</comment>
<sequence>SSWPILKTVEVIRQSVRLDEKYFTTNRNCFTKMLKSIVNRQARSPNNVQYVYSLYER</sequence>
<keyword evidence="2" id="KW-1185">Reference proteome</keyword>
<evidence type="ECO:0000313" key="1">
    <source>
        <dbReference type="EMBL" id="CAG8823519.1"/>
    </source>
</evidence>
<dbReference type="EMBL" id="CAJVPY010063554">
    <property type="protein sequence ID" value="CAG8823519.1"/>
    <property type="molecule type" value="Genomic_DNA"/>
</dbReference>
<organism evidence="1 2">
    <name type="scientific">Dentiscutata erythropus</name>
    <dbReference type="NCBI Taxonomy" id="1348616"/>
    <lineage>
        <taxon>Eukaryota</taxon>
        <taxon>Fungi</taxon>
        <taxon>Fungi incertae sedis</taxon>
        <taxon>Mucoromycota</taxon>
        <taxon>Glomeromycotina</taxon>
        <taxon>Glomeromycetes</taxon>
        <taxon>Diversisporales</taxon>
        <taxon>Gigasporaceae</taxon>
        <taxon>Dentiscutata</taxon>
    </lineage>
</organism>
<reference evidence="1" key="1">
    <citation type="submission" date="2021-06" db="EMBL/GenBank/DDBJ databases">
        <authorList>
            <person name="Kallberg Y."/>
            <person name="Tangrot J."/>
            <person name="Rosling A."/>
        </authorList>
    </citation>
    <scope>NUCLEOTIDE SEQUENCE</scope>
    <source>
        <strain evidence="1">MA453B</strain>
    </source>
</reference>
<accession>A0A9N9KE19</accession>
<dbReference type="Proteomes" id="UP000789405">
    <property type="component" value="Unassembled WGS sequence"/>
</dbReference>
<proteinExistence type="predicted"/>